<evidence type="ECO:0000313" key="3">
    <source>
        <dbReference type="Proteomes" id="UP000547510"/>
    </source>
</evidence>
<keyword evidence="3" id="KW-1185">Reference proteome</keyword>
<feature type="compositionally biased region" description="Polar residues" evidence="1">
    <location>
        <begin position="174"/>
        <end position="191"/>
    </location>
</feature>
<sequence>MLLAQAAVAHAALVDRKTALDLLGKAEMLLEKVDDDPRSTGRIDRADVGHLAGQALAFLLDHKHAEAALRESLGHRSEGERRSRLLTTHYLAELQLHRGNPELACTTWQHFLDECAWARSGRVHSALHTFRRQLQPDRGNVIVRQALRRAERLAERSTGPRVERAAPQRRLHSSDTPPANSTGSPTRTTPLRTCRAPPDLTAIVDQPEADGLRHSVRPGQPAGRGSKEQQATPSGPCHMSATAESTRHRRRFRSDLGAVVGAFERGGGLQTPVAAKDDLLPRVTRNSHRETGLQRRTRKLSLSHRREDASSEARIDPRQRTARQA</sequence>
<feature type="region of interest" description="Disordered" evidence="1">
    <location>
        <begin position="274"/>
        <end position="325"/>
    </location>
</feature>
<evidence type="ECO:0000313" key="2">
    <source>
        <dbReference type="EMBL" id="MBB5954384.1"/>
    </source>
</evidence>
<dbReference type="Proteomes" id="UP000547510">
    <property type="component" value="Unassembled WGS sequence"/>
</dbReference>
<accession>A0A841CDE6</accession>
<feature type="compositionally biased region" description="Basic and acidic residues" evidence="1">
    <location>
        <begin position="304"/>
        <end position="319"/>
    </location>
</feature>
<dbReference type="RefSeq" id="WP_184688502.1">
    <property type="nucleotide sequence ID" value="NZ_JACHJN010000001.1"/>
</dbReference>
<dbReference type="EMBL" id="JACHJN010000001">
    <property type="protein sequence ID" value="MBB5954384.1"/>
    <property type="molecule type" value="Genomic_DNA"/>
</dbReference>
<evidence type="ECO:0000256" key="1">
    <source>
        <dbReference type="SAM" id="MobiDB-lite"/>
    </source>
</evidence>
<name>A0A841CDE6_9PSEU</name>
<protein>
    <submittedName>
        <fullName evidence="2">Uncharacterized protein</fullName>
    </submittedName>
</protein>
<dbReference type="AlphaFoldDB" id="A0A841CDE6"/>
<proteinExistence type="predicted"/>
<organism evidence="2 3">
    <name type="scientific">Saccharothrix tamanrassetensis</name>
    <dbReference type="NCBI Taxonomy" id="1051531"/>
    <lineage>
        <taxon>Bacteria</taxon>
        <taxon>Bacillati</taxon>
        <taxon>Actinomycetota</taxon>
        <taxon>Actinomycetes</taxon>
        <taxon>Pseudonocardiales</taxon>
        <taxon>Pseudonocardiaceae</taxon>
        <taxon>Saccharothrix</taxon>
    </lineage>
</organism>
<reference evidence="2 3" key="1">
    <citation type="submission" date="2020-08" db="EMBL/GenBank/DDBJ databases">
        <title>Genomic Encyclopedia of Type Strains, Phase III (KMG-III): the genomes of soil and plant-associated and newly described type strains.</title>
        <authorList>
            <person name="Whitman W."/>
        </authorList>
    </citation>
    <scope>NUCLEOTIDE SEQUENCE [LARGE SCALE GENOMIC DNA]</scope>
    <source>
        <strain evidence="2 3">CECT 8640</strain>
    </source>
</reference>
<gene>
    <name evidence="2" type="ORF">FHS29_000954</name>
</gene>
<feature type="region of interest" description="Disordered" evidence="1">
    <location>
        <begin position="152"/>
        <end position="249"/>
    </location>
</feature>
<comment type="caution">
    <text evidence="2">The sequence shown here is derived from an EMBL/GenBank/DDBJ whole genome shotgun (WGS) entry which is preliminary data.</text>
</comment>